<dbReference type="InterPro" id="IPR027802">
    <property type="entry name" value="Multi-ubiquitin_dom"/>
</dbReference>
<dbReference type="KEGG" id="bvv:BHK69_30820"/>
<keyword evidence="3" id="KW-1185">Reference proteome</keyword>
<protein>
    <recommendedName>
        <fullName evidence="1">Multi-ubiquitin domain-containing protein</fullName>
    </recommendedName>
</protein>
<feature type="domain" description="Multi-ubiquitin" evidence="1">
    <location>
        <begin position="29"/>
        <end position="89"/>
    </location>
</feature>
<dbReference type="Proteomes" id="UP000094969">
    <property type="component" value="Plasmid unnamed1"/>
</dbReference>
<name>A0A1D7UCJ9_9HYPH</name>
<gene>
    <name evidence="2" type="ORF">BHK69_30820</name>
</gene>
<dbReference type="Pfam" id="PF14452">
    <property type="entry name" value="Multi_ubiq"/>
    <property type="match status" value="1"/>
</dbReference>
<proteinExistence type="predicted"/>
<keyword evidence="2" id="KW-0614">Plasmid</keyword>
<evidence type="ECO:0000313" key="3">
    <source>
        <dbReference type="Proteomes" id="UP000094969"/>
    </source>
</evidence>
<evidence type="ECO:0000259" key="1">
    <source>
        <dbReference type="Pfam" id="PF14452"/>
    </source>
</evidence>
<dbReference type="OrthoDB" id="512401at2"/>
<dbReference type="RefSeq" id="WP_069694275.1">
    <property type="nucleotide sequence ID" value="NZ_CP017148.1"/>
</dbReference>
<geneLocation type="plasmid" evidence="2 3">
    <name>unnamed1</name>
</geneLocation>
<reference evidence="2 3" key="1">
    <citation type="journal article" date="2015" name="Antonie Van Leeuwenhoek">
        <title>Bosea vaviloviae sp. nov., a new species of slow-growing rhizobia isolated from nodules of the relict species Vavilovia formosa (Stev.) Fed.</title>
        <authorList>
            <person name="Safronova V.I."/>
            <person name="Kuznetsova I.G."/>
            <person name="Sazanova A.L."/>
            <person name="Kimeklis A.K."/>
            <person name="Belimov A.A."/>
            <person name="Andronov E.E."/>
            <person name="Pinaev A.G."/>
            <person name="Chizhevskaya E.P."/>
            <person name="Pukhaev A.R."/>
            <person name="Popov K.P."/>
            <person name="Willems A."/>
            <person name="Tikhonovich I.A."/>
        </authorList>
    </citation>
    <scope>NUCLEOTIDE SEQUENCE [LARGE SCALE GENOMIC DNA]</scope>
    <source>
        <strain evidence="2 3">Vaf18</strain>
        <plasmid evidence="2">unnamed1</plasmid>
    </source>
</reference>
<organism evidence="2 3">
    <name type="scientific">Bosea vaviloviae</name>
    <dbReference type="NCBI Taxonomy" id="1526658"/>
    <lineage>
        <taxon>Bacteria</taxon>
        <taxon>Pseudomonadati</taxon>
        <taxon>Pseudomonadota</taxon>
        <taxon>Alphaproteobacteria</taxon>
        <taxon>Hyphomicrobiales</taxon>
        <taxon>Boseaceae</taxon>
        <taxon>Bosea</taxon>
    </lineage>
</organism>
<sequence>MEAVLMNTDGNRKQGNGTFEVQIGDKDFDFVTVTFDDAEVTGAQVAMSVGKHPVENYVVLRHLNTGELESLRPTETSELDKNKVSRFFVVEGGDTHRFFVDGLAMEWPRKKPIVWQIKFLAGAGDEQMLTLERRGVDLVFDDDDEVDIGGGDAERFKLRKRKKTVTVIYGGDTEFELERRVYTTEELMTEFGVPAGYKLDVIGSDGVFREMAPGERLKVRDGMEFASHPPVGQSS</sequence>
<accession>A0A1D7UCJ9</accession>
<evidence type="ECO:0000313" key="2">
    <source>
        <dbReference type="EMBL" id="AOO85092.1"/>
    </source>
</evidence>
<dbReference type="EMBL" id="CP017148">
    <property type="protein sequence ID" value="AOO85092.1"/>
    <property type="molecule type" value="Genomic_DNA"/>
</dbReference>
<dbReference type="AlphaFoldDB" id="A0A1D7UCJ9"/>